<feature type="transmembrane region" description="Helical" evidence="2">
    <location>
        <begin position="187"/>
        <end position="209"/>
    </location>
</feature>
<feature type="domain" description="Mid2" evidence="4">
    <location>
        <begin position="156"/>
        <end position="222"/>
    </location>
</feature>
<accession>A0A6A6WCL5</accession>
<dbReference type="AlphaFoldDB" id="A0A6A6WCL5"/>
<feature type="region of interest" description="Disordered" evidence="1">
    <location>
        <begin position="40"/>
        <end position="109"/>
    </location>
</feature>
<feature type="compositionally biased region" description="Low complexity" evidence="1">
    <location>
        <begin position="57"/>
        <end position="84"/>
    </location>
</feature>
<feature type="compositionally biased region" description="Polar residues" evidence="1">
    <location>
        <begin position="238"/>
        <end position="254"/>
    </location>
</feature>
<feature type="signal peptide" evidence="3">
    <location>
        <begin position="1"/>
        <end position="23"/>
    </location>
</feature>
<protein>
    <recommendedName>
        <fullName evidence="4">Mid2 domain-containing protein</fullName>
    </recommendedName>
</protein>
<keyword evidence="2" id="KW-0812">Transmembrane</keyword>
<keyword evidence="2" id="KW-0472">Membrane</keyword>
<keyword evidence="2" id="KW-1133">Transmembrane helix</keyword>
<evidence type="ECO:0000256" key="2">
    <source>
        <dbReference type="SAM" id="Phobius"/>
    </source>
</evidence>
<feature type="compositionally biased region" description="Low complexity" evidence="1">
    <location>
        <begin position="92"/>
        <end position="109"/>
    </location>
</feature>
<dbReference type="EMBL" id="ML996569">
    <property type="protein sequence ID" value="KAF2759794.1"/>
    <property type="molecule type" value="Genomic_DNA"/>
</dbReference>
<name>A0A6A6WCL5_9PEZI</name>
<dbReference type="Proteomes" id="UP000799437">
    <property type="component" value="Unassembled WGS sequence"/>
</dbReference>
<dbReference type="GeneID" id="54481733"/>
<sequence length="267" mass="27578">MRFGGRSRLIGMGLFAIMSVSAASEMILPLGEGIFHKRQDTTAVSSRPPAASSGGDTPVPTSSPEEPSSVAPTSAAPTSAQPTQDDNSSGDSSPTPTSNRPSSNGGDAATTVRTTLSETLETTPLVTQVTRITVITSRVTSGSSVFDTAITSEVVSEMTTGSAVATLSPSNDGSNSDGGLSSTNQKIVGGVVGGVGGALLLGGIVLVFLRLRKKRQNKVQIDDDFAGMDYKRNENSRNSEPLNNSTFQNANDQYHQPAARPNAAANF</sequence>
<dbReference type="OrthoDB" id="5425782at2759"/>
<dbReference type="RefSeq" id="XP_033602245.1">
    <property type="nucleotide sequence ID" value="XM_033740679.1"/>
</dbReference>
<evidence type="ECO:0000313" key="6">
    <source>
        <dbReference type="Proteomes" id="UP000799437"/>
    </source>
</evidence>
<evidence type="ECO:0000313" key="5">
    <source>
        <dbReference type="EMBL" id="KAF2759794.1"/>
    </source>
</evidence>
<proteinExistence type="predicted"/>
<gene>
    <name evidence="5" type="ORF">EJ05DRAFT_309849</name>
</gene>
<organism evidence="5 6">
    <name type="scientific">Pseudovirgaria hyperparasitica</name>
    <dbReference type="NCBI Taxonomy" id="470096"/>
    <lineage>
        <taxon>Eukaryota</taxon>
        <taxon>Fungi</taxon>
        <taxon>Dikarya</taxon>
        <taxon>Ascomycota</taxon>
        <taxon>Pezizomycotina</taxon>
        <taxon>Dothideomycetes</taxon>
        <taxon>Dothideomycetes incertae sedis</taxon>
        <taxon>Acrospermales</taxon>
        <taxon>Acrospermaceae</taxon>
        <taxon>Pseudovirgaria</taxon>
    </lineage>
</organism>
<feature type="chain" id="PRO_5025372011" description="Mid2 domain-containing protein" evidence="3">
    <location>
        <begin position="24"/>
        <end position="267"/>
    </location>
</feature>
<keyword evidence="3" id="KW-0732">Signal</keyword>
<feature type="region of interest" description="Disordered" evidence="1">
    <location>
        <begin position="229"/>
        <end position="267"/>
    </location>
</feature>
<reference evidence="5" key="1">
    <citation type="journal article" date="2020" name="Stud. Mycol.">
        <title>101 Dothideomycetes genomes: a test case for predicting lifestyles and emergence of pathogens.</title>
        <authorList>
            <person name="Haridas S."/>
            <person name="Albert R."/>
            <person name="Binder M."/>
            <person name="Bloem J."/>
            <person name="Labutti K."/>
            <person name="Salamov A."/>
            <person name="Andreopoulos B."/>
            <person name="Baker S."/>
            <person name="Barry K."/>
            <person name="Bills G."/>
            <person name="Bluhm B."/>
            <person name="Cannon C."/>
            <person name="Castanera R."/>
            <person name="Culley D."/>
            <person name="Daum C."/>
            <person name="Ezra D."/>
            <person name="Gonzalez J."/>
            <person name="Henrissat B."/>
            <person name="Kuo A."/>
            <person name="Liang C."/>
            <person name="Lipzen A."/>
            <person name="Lutzoni F."/>
            <person name="Magnuson J."/>
            <person name="Mondo S."/>
            <person name="Nolan M."/>
            <person name="Ohm R."/>
            <person name="Pangilinan J."/>
            <person name="Park H.-J."/>
            <person name="Ramirez L."/>
            <person name="Alfaro M."/>
            <person name="Sun H."/>
            <person name="Tritt A."/>
            <person name="Yoshinaga Y."/>
            <person name="Zwiers L.-H."/>
            <person name="Turgeon B."/>
            <person name="Goodwin S."/>
            <person name="Spatafora J."/>
            <person name="Crous P."/>
            <person name="Grigoriev I."/>
        </authorList>
    </citation>
    <scope>NUCLEOTIDE SEQUENCE</scope>
    <source>
        <strain evidence="5">CBS 121739</strain>
    </source>
</reference>
<dbReference type="InterPro" id="IPR007567">
    <property type="entry name" value="Mid2_dom"/>
</dbReference>
<evidence type="ECO:0000256" key="3">
    <source>
        <dbReference type="SAM" id="SignalP"/>
    </source>
</evidence>
<evidence type="ECO:0000256" key="1">
    <source>
        <dbReference type="SAM" id="MobiDB-lite"/>
    </source>
</evidence>
<evidence type="ECO:0000259" key="4">
    <source>
        <dbReference type="Pfam" id="PF04478"/>
    </source>
</evidence>
<keyword evidence="6" id="KW-1185">Reference proteome</keyword>
<dbReference type="Pfam" id="PF04478">
    <property type="entry name" value="Mid2"/>
    <property type="match status" value="1"/>
</dbReference>